<organism evidence="1 2">
    <name type="scientific">Listeria fleischmannii FSL S10-1203</name>
    <dbReference type="NCBI Taxonomy" id="1265822"/>
    <lineage>
        <taxon>Bacteria</taxon>
        <taxon>Bacillati</taxon>
        <taxon>Bacillota</taxon>
        <taxon>Bacilli</taxon>
        <taxon>Bacillales</taxon>
        <taxon>Listeriaceae</taxon>
        <taxon>Listeria</taxon>
    </lineage>
</organism>
<proteinExistence type="predicted"/>
<dbReference type="Proteomes" id="UP000019241">
    <property type="component" value="Unassembled WGS sequence"/>
</dbReference>
<dbReference type="PANTHER" id="PTHR10000:SF23">
    <property type="entry name" value="5-AMINO-6-(5-PHOSPHO-D-RIBITYLAMINO)URACIL PHOSPHATASE YITU"/>
    <property type="match status" value="1"/>
</dbReference>
<accession>W7E1N3</accession>
<dbReference type="SUPFAM" id="SSF56784">
    <property type="entry name" value="HAD-like"/>
    <property type="match status" value="1"/>
</dbReference>
<dbReference type="GO" id="GO:0000287">
    <property type="term" value="F:magnesium ion binding"/>
    <property type="evidence" value="ECO:0007669"/>
    <property type="project" value="TreeGrafter"/>
</dbReference>
<dbReference type="EMBL" id="AODM01000010">
    <property type="protein sequence ID" value="EUJ63248.1"/>
    <property type="molecule type" value="Genomic_DNA"/>
</dbReference>
<dbReference type="PANTHER" id="PTHR10000">
    <property type="entry name" value="PHOSPHOSERINE PHOSPHATASE"/>
    <property type="match status" value="1"/>
</dbReference>
<dbReference type="AlphaFoldDB" id="W7E1N3"/>
<dbReference type="InterPro" id="IPR023214">
    <property type="entry name" value="HAD_sf"/>
</dbReference>
<protein>
    <submittedName>
        <fullName evidence="1">Uncharacterized protein</fullName>
    </submittedName>
</protein>
<comment type="caution">
    <text evidence="1">The sequence shown here is derived from an EMBL/GenBank/DDBJ whole genome shotgun (WGS) entry which is preliminary data.</text>
</comment>
<dbReference type="GO" id="GO:0005829">
    <property type="term" value="C:cytosol"/>
    <property type="evidence" value="ECO:0007669"/>
    <property type="project" value="TreeGrafter"/>
</dbReference>
<dbReference type="Pfam" id="PF08282">
    <property type="entry name" value="Hydrolase_3"/>
    <property type="match status" value="1"/>
</dbReference>
<gene>
    <name evidence="1" type="ORF">MCOL2_03106</name>
</gene>
<sequence length="45" mass="4709">MLDYAGTGVAMGNAIPAAKNVADAVTLSNEDDGIAIYLEENLLRK</sequence>
<dbReference type="Gene3D" id="3.40.50.1000">
    <property type="entry name" value="HAD superfamily/HAD-like"/>
    <property type="match status" value="1"/>
</dbReference>
<dbReference type="GO" id="GO:0016791">
    <property type="term" value="F:phosphatase activity"/>
    <property type="evidence" value="ECO:0007669"/>
    <property type="project" value="TreeGrafter"/>
</dbReference>
<evidence type="ECO:0000313" key="2">
    <source>
        <dbReference type="Proteomes" id="UP000019241"/>
    </source>
</evidence>
<evidence type="ECO:0000313" key="1">
    <source>
        <dbReference type="EMBL" id="EUJ63248.1"/>
    </source>
</evidence>
<dbReference type="PATRIC" id="fig|1265822.4.peg.639"/>
<dbReference type="InterPro" id="IPR036412">
    <property type="entry name" value="HAD-like_sf"/>
</dbReference>
<name>W7E1N3_9LIST</name>
<reference evidence="1 2" key="1">
    <citation type="submission" date="2012-12" db="EMBL/GenBank/DDBJ databases">
        <title>Novel taxa of Listeriaceae from agricultural environments in the United States.</title>
        <authorList>
            <person name="den Bakker H.C."/>
            <person name="Allred A."/>
            <person name="Warchocki S."/>
            <person name="Wright E.M."/>
            <person name="Burrell A."/>
            <person name="Nightingale K.K."/>
            <person name="Kephart D."/>
            <person name="Wiedmann M."/>
        </authorList>
    </citation>
    <scope>NUCLEOTIDE SEQUENCE [LARGE SCALE GENOMIC DNA]</scope>
    <source>
        <strain evidence="1 2">FSL S10-1203</strain>
    </source>
</reference>